<protein>
    <submittedName>
        <fullName evidence="3">Tripartite-type tricarboxylate transporter, receptor component TctC</fullName>
    </submittedName>
</protein>
<proteinExistence type="inferred from homology"/>
<accession>A0A1H4IJ22</accession>
<evidence type="ECO:0000313" key="3">
    <source>
        <dbReference type="EMBL" id="SEB33865.1"/>
    </source>
</evidence>
<evidence type="ECO:0000256" key="2">
    <source>
        <dbReference type="SAM" id="SignalP"/>
    </source>
</evidence>
<dbReference type="Gene3D" id="3.40.190.10">
    <property type="entry name" value="Periplasmic binding protein-like II"/>
    <property type="match status" value="1"/>
</dbReference>
<dbReference type="Pfam" id="PF03401">
    <property type="entry name" value="TctC"/>
    <property type="match status" value="1"/>
</dbReference>
<dbReference type="PANTHER" id="PTHR42928">
    <property type="entry name" value="TRICARBOXYLATE-BINDING PROTEIN"/>
    <property type="match status" value="1"/>
</dbReference>
<dbReference type="InterPro" id="IPR042100">
    <property type="entry name" value="Bug_dom1"/>
</dbReference>
<keyword evidence="2" id="KW-0732">Signal</keyword>
<dbReference type="AlphaFoldDB" id="A0A1H4IJ22"/>
<dbReference type="Gene3D" id="3.40.190.150">
    <property type="entry name" value="Bordetella uptake gene, domain 1"/>
    <property type="match status" value="1"/>
</dbReference>
<keyword evidence="3" id="KW-0675">Receptor</keyword>
<reference evidence="4" key="1">
    <citation type="submission" date="2016-10" db="EMBL/GenBank/DDBJ databases">
        <authorList>
            <person name="Varghese N."/>
            <person name="Submissions S."/>
        </authorList>
    </citation>
    <scope>NUCLEOTIDE SEQUENCE [LARGE SCALE GENOMIC DNA]</scope>
    <source>
        <strain evidence="4">DSM 44498</strain>
    </source>
</reference>
<evidence type="ECO:0000256" key="1">
    <source>
        <dbReference type="ARBA" id="ARBA00006987"/>
    </source>
</evidence>
<dbReference type="SUPFAM" id="SSF53850">
    <property type="entry name" value="Periplasmic binding protein-like II"/>
    <property type="match status" value="1"/>
</dbReference>
<keyword evidence="4" id="KW-1185">Reference proteome</keyword>
<gene>
    <name evidence="3" type="ORF">SAMN04490239_0831</name>
</gene>
<sequence length="326" mass="33595">MLMAGMSRITALLVAAGLATVGCAEMPKSTAGYYPSGTVRIITPFAAGGISDTTARVAAKCMEDELGGTFIVENQDGGGGAIGMTRVANAEPDGYTLSVVSLSTAALVPLVTDGAQYDGSSFDPISGITLAPSVLVVKGDSPYRNGEEVLEAAQRKDGTFSVAMPGSMGIFALAINGVTEAGGPRFTNVPFVSNDQSAAAVLGGNVDSAYLSTSPTLLKQIESGNLRALVTGADERIEFLPEVPTFTELGYGDLPDSTVNVTLLSPAGIDGEVKTTLAQAMGSCLKDPTTADVLGEEFVRDDDPGPETIRAEINSAETQWREAVQK</sequence>
<name>A0A1H4IJ22_9NOCA</name>
<dbReference type="PIRSF" id="PIRSF017082">
    <property type="entry name" value="YflP"/>
    <property type="match status" value="1"/>
</dbReference>
<evidence type="ECO:0000313" key="4">
    <source>
        <dbReference type="Proteomes" id="UP000183561"/>
    </source>
</evidence>
<dbReference type="OrthoDB" id="8627412at2"/>
<comment type="similarity">
    <text evidence="1">Belongs to the UPF0065 (bug) family.</text>
</comment>
<feature type="signal peptide" evidence="2">
    <location>
        <begin position="1"/>
        <end position="24"/>
    </location>
</feature>
<organism evidence="3 4">
    <name type="scientific">Rhodococcus koreensis</name>
    <dbReference type="NCBI Taxonomy" id="99653"/>
    <lineage>
        <taxon>Bacteria</taxon>
        <taxon>Bacillati</taxon>
        <taxon>Actinomycetota</taxon>
        <taxon>Actinomycetes</taxon>
        <taxon>Mycobacteriales</taxon>
        <taxon>Nocardiaceae</taxon>
        <taxon>Rhodococcus</taxon>
    </lineage>
</organism>
<feature type="chain" id="PRO_5010216418" evidence="2">
    <location>
        <begin position="25"/>
        <end position="326"/>
    </location>
</feature>
<dbReference type="InterPro" id="IPR005064">
    <property type="entry name" value="BUG"/>
</dbReference>
<dbReference type="Proteomes" id="UP000183561">
    <property type="component" value="Unassembled WGS sequence"/>
</dbReference>
<dbReference type="EMBL" id="FNSV01000004">
    <property type="protein sequence ID" value="SEB33865.1"/>
    <property type="molecule type" value="Genomic_DNA"/>
</dbReference>
<dbReference type="CDD" id="cd07012">
    <property type="entry name" value="PBP2_Bug_TTT"/>
    <property type="match status" value="1"/>
</dbReference>
<dbReference type="PANTHER" id="PTHR42928:SF5">
    <property type="entry name" value="BLR1237 PROTEIN"/>
    <property type="match status" value="1"/>
</dbReference>